<evidence type="ECO:0000313" key="2">
    <source>
        <dbReference type="Proteomes" id="UP000572635"/>
    </source>
</evidence>
<name>A0A7W8VDC7_9ACTN</name>
<protein>
    <recommendedName>
        <fullName evidence="3">Lantibiotic</fullName>
    </recommendedName>
</protein>
<dbReference type="RefSeq" id="WP_184391455.1">
    <property type="nucleotide sequence ID" value="NZ_BAAAJD010000013.1"/>
</dbReference>
<organism evidence="1 2">
    <name type="scientific">Nocardiopsis composta</name>
    <dbReference type="NCBI Taxonomy" id="157465"/>
    <lineage>
        <taxon>Bacteria</taxon>
        <taxon>Bacillati</taxon>
        <taxon>Actinomycetota</taxon>
        <taxon>Actinomycetes</taxon>
        <taxon>Streptosporangiales</taxon>
        <taxon>Nocardiopsidaceae</taxon>
        <taxon>Nocardiopsis</taxon>
    </lineage>
</organism>
<dbReference type="Proteomes" id="UP000572635">
    <property type="component" value="Unassembled WGS sequence"/>
</dbReference>
<dbReference type="EMBL" id="JACHDB010000001">
    <property type="protein sequence ID" value="MBB5431799.1"/>
    <property type="molecule type" value="Genomic_DNA"/>
</dbReference>
<accession>A0A7W8VDC7</accession>
<comment type="caution">
    <text evidence="1">The sequence shown here is derived from an EMBL/GenBank/DDBJ whole genome shotgun (WGS) entry which is preliminary data.</text>
</comment>
<dbReference type="AlphaFoldDB" id="A0A7W8VDC7"/>
<keyword evidence="2" id="KW-1185">Reference proteome</keyword>
<evidence type="ECO:0008006" key="3">
    <source>
        <dbReference type="Google" id="ProtNLM"/>
    </source>
</evidence>
<reference evidence="1 2" key="1">
    <citation type="submission" date="2020-08" db="EMBL/GenBank/DDBJ databases">
        <title>Sequencing the genomes of 1000 actinobacteria strains.</title>
        <authorList>
            <person name="Klenk H.-P."/>
        </authorList>
    </citation>
    <scope>NUCLEOTIDE SEQUENCE [LARGE SCALE GENOMIC DNA]</scope>
    <source>
        <strain evidence="1 2">DSM 44551</strain>
    </source>
</reference>
<proteinExistence type="predicted"/>
<evidence type="ECO:0000313" key="1">
    <source>
        <dbReference type="EMBL" id="MBB5431799.1"/>
    </source>
</evidence>
<gene>
    <name evidence="1" type="ORF">HDA36_001883</name>
</gene>
<sequence>MSTALLERTETDPAGAVADDLTVEALISEGTEIYAKSSGWACTLTIECGTLVCACR</sequence>